<dbReference type="PANTHER" id="PTHR23088:SF50">
    <property type="entry name" value="HYDROLASE YHCX"/>
    <property type="match status" value="1"/>
</dbReference>
<dbReference type="CDD" id="cd07574">
    <property type="entry name" value="nitrilase_Rim1_like"/>
    <property type="match status" value="1"/>
</dbReference>
<comment type="caution">
    <text evidence="2">The sequence shown here is derived from an EMBL/GenBank/DDBJ whole genome shotgun (WGS) entry which is preliminary data.</text>
</comment>
<protein>
    <submittedName>
        <fullName evidence="2">Amidohydrolase</fullName>
    </submittedName>
</protein>
<dbReference type="Proteomes" id="UP000257131">
    <property type="component" value="Unassembled WGS sequence"/>
</dbReference>
<dbReference type="GO" id="GO:0016787">
    <property type="term" value="F:hydrolase activity"/>
    <property type="evidence" value="ECO:0007669"/>
    <property type="project" value="UniProtKB-KW"/>
</dbReference>
<organism evidence="2 3">
    <name type="scientific">Rhodosalinus sediminis</name>
    <dbReference type="NCBI Taxonomy" id="1940533"/>
    <lineage>
        <taxon>Bacteria</taxon>
        <taxon>Pseudomonadati</taxon>
        <taxon>Pseudomonadota</taxon>
        <taxon>Alphaproteobacteria</taxon>
        <taxon>Rhodobacterales</taxon>
        <taxon>Paracoccaceae</taxon>
        <taxon>Rhodosalinus</taxon>
    </lineage>
</organism>
<name>A0A3D9BXJ5_9RHOB</name>
<dbReference type="AlphaFoldDB" id="A0A3D9BXJ5"/>
<keyword evidence="3" id="KW-1185">Reference proteome</keyword>
<evidence type="ECO:0000313" key="3">
    <source>
        <dbReference type="Proteomes" id="UP000257131"/>
    </source>
</evidence>
<dbReference type="OrthoDB" id="9811121at2"/>
<dbReference type="Pfam" id="PF00795">
    <property type="entry name" value="CN_hydrolase"/>
    <property type="match status" value="1"/>
</dbReference>
<dbReference type="SUPFAM" id="SSF56317">
    <property type="entry name" value="Carbon-nitrogen hydrolase"/>
    <property type="match status" value="1"/>
</dbReference>
<keyword evidence="2" id="KW-0378">Hydrolase</keyword>
<dbReference type="InterPro" id="IPR036526">
    <property type="entry name" value="C-N_Hydrolase_sf"/>
</dbReference>
<evidence type="ECO:0000313" key="2">
    <source>
        <dbReference type="EMBL" id="REC58106.1"/>
    </source>
</evidence>
<dbReference type="EMBL" id="QOHR01000004">
    <property type="protein sequence ID" value="REC58106.1"/>
    <property type="molecule type" value="Genomic_DNA"/>
</dbReference>
<feature type="domain" description="CN hydrolase" evidence="1">
    <location>
        <begin position="1"/>
        <end position="262"/>
    </location>
</feature>
<sequence length="296" mass="31119">MKIAAAAYPMEFLDGWAAYEDKIARWVAEAAGAGAELLVFPEYGAMELATLAGAAAAGDLERSARAVSERMGEATALHARLAQAHGVHILAASGPVFDPALGARPVNRAHFVAPSGAMGHQDKAIMTRFEREDWAIAPGGPLRLFDTALGRIGVLICYDAEYPLLARALIEAGAEILLVPSCTERRPGYWRVRIGAMARALEGQCVTVMASTVGDAPWSEAVDTNTGAGGVFGPPDTGFPETGVLAAGTLDRPSWTVAEVDPAAIAHVRADGVVLNMTHWAEQPARAGTVERLALR</sequence>
<evidence type="ECO:0000259" key="1">
    <source>
        <dbReference type="PROSITE" id="PS50263"/>
    </source>
</evidence>
<dbReference type="Gene3D" id="3.60.110.10">
    <property type="entry name" value="Carbon-nitrogen hydrolase"/>
    <property type="match status" value="1"/>
</dbReference>
<accession>A0A3D9BXJ5</accession>
<reference evidence="2 3" key="1">
    <citation type="journal article" date="2017" name="Int. J. Syst. Evol. Microbiol.">
        <title>Rhodosalinus sediminis gen. nov., sp. nov., isolated from marine saltern.</title>
        <authorList>
            <person name="Guo L.Y."/>
            <person name="Ling S.K."/>
            <person name="Li C.M."/>
            <person name="Chen G.J."/>
            <person name="Du Z.J."/>
        </authorList>
    </citation>
    <scope>NUCLEOTIDE SEQUENCE [LARGE SCALE GENOMIC DNA]</scope>
    <source>
        <strain evidence="2 3">WDN1C137</strain>
    </source>
</reference>
<dbReference type="InterPro" id="IPR003010">
    <property type="entry name" value="C-N_Hydrolase"/>
</dbReference>
<proteinExistence type="predicted"/>
<dbReference type="PANTHER" id="PTHR23088">
    <property type="entry name" value="NITRILASE-RELATED"/>
    <property type="match status" value="1"/>
</dbReference>
<dbReference type="RefSeq" id="WP_115978942.1">
    <property type="nucleotide sequence ID" value="NZ_QOHR01000004.1"/>
</dbReference>
<gene>
    <name evidence="2" type="ORF">DRV84_05780</name>
</gene>
<dbReference type="PROSITE" id="PS50263">
    <property type="entry name" value="CN_HYDROLASE"/>
    <property type="match status" value="1"/>
</dbReference>